<sequence length="322" mass="37608">MPRHSYKVVEFETKLCPKTIASWFSFMREVCLYYCEENSRILGGPGCIVEIGEAKVGKRKYNKGRIIEGQWVLGGLERNSKKIFLVTIPDRTEETLLEVIRQWIIKGTKIVSNCWSSYRKLTLDGYTQESVNNCLNIVNPESGESTQIIEWVKGDDQDIVPKFGREEEQFEGHLATAIFQKIFPDLAERFHHFLLATAALYPPTNEVPKVTLEMGDLGSELIQQQKKLPAMSLRPQVVQLYKNLLYLGREYPLGYDYFREKLKNAFIKNKDVTDPEQIKMMIGRGEFVIKEIEALYMLRKYRTMKRRYYDNENNYRVNKDAQ</sequence>
<evidence type="ECO:0000256" key="1">
    <source>
        <dbReference type="ARBA" id="ARBA00009508"/>
    </source>
</evidence>
<dbReference type="EMBL" id="JAHLQT010047199">
    <property type="protein sequence ID" value="KAG7153284.1"/>
    <property type="molecule type" value="Genomic_DNA"/>
</dbReference>
<evidence type="ECO:0000313" key="3">
    <source>
        <dbReference type="EMBL" id="KAG7153284.1"/>
    </source>
</evidence>
<dbReference type="GO" id="GO:0022904">
    <property type="term" value="P:respiratory electron transport chain"/>
    <property type="evidence" value="ECO:0007669"/>
    <property type="project" value="TreeGrafter"/>
</dbReference>
<evidence type="ECO:0000313" key="4">
    <source>
        <dbReference type="Proteomes" id="UP000747542"/>
    </source>
</evidence>
<protein>
    <submittedName>
        <fullName evidence="3">Electron transfer flavoprotein regulatory factor 1-like</fullName>
    </submittedName>
</protein>
<dbReference type="SMART" id="SM01126">
    <property type="entry name" value="DDE_Tnp_IS1595"/>
    <property type="match status" value="1"/>
</dbReference>
<accession>A0A8J5J922</accession>
<feature type="domain" description="ISXO2-like transposase" evidence="2">
    <location>
        <begin position="41"/>
        <end position="156"/>
    </location>
</feature>
<dbReference type="Proteomes" id="UP000747542">
    <property type="component" value="Unassembled WGS sequence"/>
</dbReference>
<dbReference type="GO" id="GO:0005739">
    <property type="term" value="C:mitochondrion"/>
    <property type="evidence" value="ECO:0007669"/>
    <property type="project" value="TreeGrafter"/>
</dbReference>
<dbReference type="InterPro" id="IPR024445">
    <property type="entry name" value="Tnp_ISXO2-like"/>
</dbReference>
<comment type="caution">
    <text evidence="3">The sequence shown here is derived from an EMBL/GenBank/DDBJ whole genome shotgun (WGS) entry which is preliminary data.</text>
</comment>
<dbReference type="InterPro" id="IPR052000">
    <property type="entry name" value="ETFRF1"/>
</dbReference>
<comment type="similarity">
    <text evidence="1">Belongs to the complex I LYR family.</text>
</comment>
<dbReference type="AlphaFoldDB" id="A0A8J5J922"/>
<evidence type="ECO:0000259" key="2">
    <source>
        <dbReference type="SMART" id="SM01126"/>
    </source>
</evidence>
<dbReference type="PANTHER" id="PTHR21024">
    <property type="entry name" value="GROWTH HORMONE-INDUCIBLE SOLUBLE PROTEIN-RELATED"/>
    <property type="match status" value="1"/>
</dbReference>
<dbReference type="GO" id="GO:0090324">
    <property type="term" value="P:negative regulation of oxidative phosphorylation"/>
    <property type="evidence" value="ECO:0007669"/>
    <property type="project" value="InterPro"/>
</dbReference>
<dbReference type="PANTHER" id="PTHR21024:SF0">
    <property type="entry name" value="ELECTRON TRANSFER FLAVOPROTEIN REGULATORY FACTOR 1"/>
    <property type="match status" value="1"/>
</dbReference>
<dbReference type="Pfam" id="PF12762">
    <property type="entry name" value="DDE_Tnp_IS1595"/>
    <property type="match status" value="1"/>
</dbReference>
<organism evidence="3 4">
    <name type="scientific">Homarus americanus</name>
    <name type="common">American lobster</name>
    <dbReference type="NCBI Taxonomy" id="6706"/>
    <lineage>
        <taxon>Eukaryota</taxon>
        <taxon>Metazoa</taxon>
        <taxon>Ecdysozoa</taxon>
        <taxon>Arthropoda</taxon>
        <taxon>Crustacea</taxon>
        <taxon>Multicrustacea</taxon>
        <taxon>Malacostraca</taxon>
        <taxon>Eumalacostraca</taxon>
        <taxon>Eucarida</taxon>
        <taxon>Decapoda</taxon>
        <taxon>Pleocyemata</taxon>
        <taxon>Astacidea</taxon>
        <taxon>Nephropoidea</taxon>
        <taxon>Nephropidae</taxon>
        <taxon>Homarus</taxon>
    </lineage>
</organism>
<dbReference type="InterPro" id="IPR045296">
    <property type="entry name" value="Complex1_LYR_ETFRF1_LYRM5"/>
</dbReference>
<dbReference type="InterPro" id="IPR008011">
    <property type="entry name" value="Complex1_LYR_dom"/>
</dbReference>
<proteinExistence type="inferred from homology"/>
<name>A0A8J5J922_HOMAM</name>
<dbReference type="Pfam" id="PF05347">
    <property type="entry name" value="Complex1_LYR"/>
    <property type="match status" value="1"/>
</dbReference>
<reference evidence="3" key="1">
    <citation type="journal article" date="2021" name="Sci. Adv.">
        <title>The American lobster genome reveals insights on longevity, neural, and immune adaptations.</title>
        <authorList>
            <person name="Polinski J.M."/>
            <person name="Zimin A.V."/>
            <person name="Clark K.F."/>
            <person name="Kohn A.B."/>
            <person name="Sadowski N."/>
            <person name="Timp W."/>
            <person name="Ptitsyn A."/>
            <person name="Khanna P."/>
            <person name="Romanova D.Y."/>
            <person name="Williams P."/>
            <person name="Greenwood S.J."/>
            <person name="Moroz L.L."/>
            <person name="Walt D.R."/>
            <person name="Bodnar A.G."/>
        </authorList>
    </citation>
    <scope>NUCLEOTIDE SEQUENCE</scope>
    <source>
        <strain evidence="3">GMGI-L3</strain>
    </source>
</reference>
<keyword evidence="4" id="KW-1185">Reference proteome</keyword>
<gene>
    <name evidence="3" type="primary">etfrf1-L</name>
    <name evidence="3" type="ORF">Hamer_G010579</name>
</gene>
<dbReference type="CDD" id="cd20265">
    <property type="entry name" value="Complex1_LYR_ETFRF1_LYRM5"/>
    <property type="match status" value="1"/>
</dbReference>